<accession>A0A5S4V711</accession>
<dbReference type="Pfam" id="PF05402">
    <property type="entry name" value="PqqD"/>
    <property type="match status" value="1"/>
</dbReference>
<gene>
    <name evidence="1" type="ORF">FYC51_08305</name>
</gene>
<dbReference type="Gene3D" id="1.10.10.1150">
    <property type="entry name" value="Coenzyme PQQ synthesis protein D (PqqD)"/>
    <property type="match status" value="1"/>
</dbReference>
<keyword evidence="2" id="KW-1185">Reference proteome</keyword>
<reference evidence="1 2" key="1">
    <citation type="submission" date="2019-08" db="EMBL/GenBank/DDBJ databases">
        <authorList>
            <person name="Hu J."/>
        </authorList>
    </citation>
    <scope>NUCLEOTIDE SEQUENCE [LARGE SCALE GENOMIC DNA]</scope>
    <source>
        <strain evidence="1 2">NEAU-184</strain>
    </source>
</reference>
<dbReference type="EMBL" id="VSSB01000001">
    <property type="protein sequence ID" value="TYL53643.1"/>
    <property type="molecule type" value="Genomic_DNA"/>
</dbReference>
<comment type="caution">
    <text evidence="1">The sequence shown here is derived from an EMBL/GenBank/DDBJ whole genome shotgun (WGS) entry which is preliminary data.</text>
</comment>
<name>A0A5S4V711_9MICO</name>
<dbReference type="InterPro" id="IPR041881">
    <property type="entry name" value="PqqD_sf"/>
</dbReference>
<dbReference type="AlphaFoldDB" id="A0A5S4V711"/>
<dbReference type="RefSeq" id="WP_148733108.1">
    <property type="nucleotide sequence ID" value="NZ_VSSB01000001.1"/>
</dbReference>
<sequence>MTGLRPAPGVAHVDDGEIVYAAVLPAGPIVVLDGGAAAIWVAACDGSRASIAERVAEATGASISDVRDDVEAFVEELLARGLLVEASA</sequence>
<evidence type="ECO:0000313" key="1">
    <source>
        <dbReference type="EMBL" id="TYL53643.1"/>
    </source>
</evidence>
<evidence type="ECO:0000313" key="2">
    <source>
        <dbReference type="Proteomes" id="UP000325243"/>
    </source>
</evidence>
<protein>
    <submittedName>
        <fullName evidence="1">PqqD family protein</fullName>
    </submittedName>
</protein>
<dbReference type="InterPro" id="IPR008792">
    <property type="entry name" value="PQQD"/>
</dbReference>
<dbReference type="Proteomes" id="UP000325243">
    <property type="component" value="Unassembled WGS sequence"/>
</dbReference>
<proteinExistence type="predicted"/>
<organism evidence="1 2">
    <name type="scientific">Agromyces mariniharenae</name>
    <dbReference type="NCBI Taxonomy" id="2604423"/>
    <lineage>
        <taxon>Bacteria</taxon>
        <taxon>Bacillati</taxon>
        <taxon>Actinomycetota</taxon>
        <taxon>Actinomycetes</taxon>
        <taxon>Micrococcales</taxon>
        <taxon>Microbacteriaceae</taxon>
        <taxon>Agromyces</taxon>
    </lineage>
</organism>